<dbReference type="Pfam" id="PF13432">
    <property type="entry name" value="TPR_16"/>
    <property type="match status" value="1"/>
</dbReference>
<dbReference type="SMART" id="SM00028">
    <property type="entry name" value="TPR"/>
    <property type="match status" value="5"/>
</dbReference>
<proteinExistence type="predicted"/>
<feature type="repeat" description="TPR" evidence="3">
    <location>
        <begin position="184"/>
        <end position="217"/>
    </location>
</feature>
<keyword evidence="5" id="KW-1185">Reference proteome</keyword>
<dbReference type="PROSITE" id="PS50005">
    <property type="entry name" value="TPR"/>
    <property type="match status" value="3"/>
</dbReference>
<dbReference type="AlphaFoldDB" id="A0A6L5XC67"/>
<dbReference type="InterPro" id="IPR019734">
    <property type="entry name" value="TPR_rpt"/>
</dbReference>
<organism evidence="4 5">
    <name type="scientific">Sodaliphilus pleomorphus</name>
    <dbReference type="NCBI Taxonomy" id="2606626"/>
    <lineage>
        <taxon>Bacteria</taxon>
        <taxon>Pseudomonadati</taxon>
        <taxon>Bacteroidota</taxon>
        <taxon>Bacteroidia</taxon>
        <taxon>Bacteroidales</taxon>
        <taxon>Muribaculaceae</taxon>
        <taxon>Sodaliphilus</taxon>
    </lineage>
</organism>
<evidence type="ECO:0000313" key="4">
    <source>
        <dbReference type="EMBL" id="MSS17217.1"/>
    </source>
</evidence>
<keyword evidence="1" id="KW-0677">Repeat</keyword>
<name>A0A6L5XC67_9BACT</name>
<dbReference type="InterPro" id="IPR011990">
    <property type="entry name" value="TPR-like_helical_dom_sf"/>
</dbReference>
<evidence type="ECO:0000256" key="2">
    <source>
        <dbReference type="ARBA" id="ARBA00022803"/>
    </source>
</evidence>
<dbReference type="SUPFAM" id="SSF48452">
    <property type="entry name" value="TPR-like"/>
    <property type="match status" value="1"/>
</dbReference>
<dbReference type="EMBL" id="VULT01000006">
    <property type="protein sequence ID" value="MSS17217.1"/>
    <property type="molecule type" value="Genomic_DNA"/>
</dbReference>
<dbReference type="Proteomes" id="UP000483362">
    <property type="component" value="Unassembled WGS sequence"/>
</dbReference>
<dbReference type="PANTHER" id="PTHR44858:SF1">
    <property type="entry name" value="UDP-N-ACETYLGLUCOSAMINE--PEPTIDE N-ACETYLGLUCOSAMINYLTRANSFERASE SPINDLY-RELATED"/>
    <property type="match status" value="1"/>
</dbReference>
<dbReference type="Gene3D" id="1.25.40.10">
    <property type="entry name" value="Tetratricopeptide repeat domain"/>
    <property type="match status" value="2"/>
</dbReference>
<dbReference type="InterPro" id="IPR050498">
    <property type="entry name" value="Ycf3"/>
</dbReference>
<protein>
    <submittedName>
        <fullName evidence="4">Tetratricopeptide repeat protein</fullName>
    </submittedName>
</protein>
<evidence type="ECO:0000313" key="5">
    <source>
        <dbReference type="Proteomes" id="UP000483362"/>
    </source>
</evidence>
<feature type="repeat" description="TPR" evidence="3">
    <location>
        <begin position="251"/>
        <end position="284"/>
    </location>
</feature>
<gene>
    <name evidence="4" type="ORF">FYJ29_05495</name>
</gene>
<accession>A0A6L5XC67</accession>
<dbReference type="PANTHER" id="PTHR44858">
    <property type="entry name" value="TETRATRICOPEPTIDE REPEAT PROTEIN 6"/>
    <property type="match status" value="1"/>
</dbReference>
<reference evidence="4 5" key="1">
    <citation type="submission" date="2019-08" db="EMBL/GenBank/DDBJ databases">
        <title>In-depth cultivation of the pig gut microbiome towards novel bacterial diversity and tailored functional studies.</title>
        <authorList>
            <person name="Wylensek D."/>
            <person name="Hitch T.C.A."/>
            <person name="Clavel T."/>
        </authorList>
    </citation>
    <scope>NUCLEOTIDE SEQUENCE [LARGE SCALE GENOMIC DNA]</scope>
    <source>
        <strain evidence="4 5">Oil-RF-744-WCA-WT-10</strain>
    </source>
</reference>
<evidence type="ECO:0000256" key="3">
    <source>
        <dbReference type="PROSITE-ProRule" id="PRU00339"/>
    </source>
</evidence>
<evidence type="ECO:0000256" key="1">
    <source>
        <dbReference type="ARBA" id="ARBA00022737"/>
    </source>
</evidence>
<comment type="caution">
    <text evidence="4">The sequence shown here is derived from an EMBL/GenBank/DDBJ whole genome shotgun (WGS) entry which is preliminary data.</text>
</comment>
<sequence length="326" mass="36619">MFVLLAVFLQKLLNEMKFRSHIFSAIFILGAFLCSQAQVVNSINQDNIKKNLPKAQKTATAKAPLPVDPNVKIDTTTTYFRMVDTAQAYVRQKDWTKAEAYLRKALAAEPTNPNNSLLISNLATLQRYQGKLADAIKNYTLAIDMTPNAVTVLGNRAALYLQVDSIALAQADYEHIIAIDPSDEESRYNLGMILLDQRKYQAADDQFEEILRYHPESTLAAEGKAFLYKAKGNYYKAADYFSDVIKSRPTASLHANRADCYLMLKRLNDAANDINSALQVTPDDGYLYLLRAKLNKLRYESDAAKRDVKLAIEHGVDPQIANKVIK</sequence>
<feature type="repeat" description="TPR" evidence="3">
    <location>
        <begin position="79"/>
        <end position="112"/>
    </location>
</feature>
<dbReference type="Pfam" id="PF13424">
    <property type="entry name" value="TPR_12"/>
    <property type="match status" value="1"/>
</dbReference>
<keyword evidence="2 3" id="KW-0802">TPR repeat</keyword>